<dbReference type="RefSeq" id="WP_311422932.1">
    <property type="nucleotide sequence ID" value="NZ_JAVREH010000010.1"/>
</dbReference>
<proteinExistence type="inferred from homology"/>
<evidence type="ECO:0000313" key="3">
    <source>
        <dbReference type="Proteomes" id="UP001183176"/>
    </source>
</evidence>
<dbReference type="EMBL" id="JAVREH010000010">
    <property type="protein sequence ID" value="MDT0261778.1"/>
    <property type="molecule type" value="Genomic_DNA"/>
</dbReference>
<dbReference type="CDD" id="cd06558">
    <property type="entry name" value="crotonase-like"/>
    <property type="match status" value="1"/>
</dbReference>
<dbReference type="Proteomes" id="UP001183176">
    <property type="component" value="Unassembled WGS sequence"/>
</dbReference>
<reference evidence="3" key="1">
    <citation type="submission" date="2023-07" db="EMBL/GenBank/DDBJ databases">
        <title>30 novel species of actinomycetes from the DSMZ collection.</title>
        <authorList>
            <person name="Nouioui I."/>
        </authorList>
    </citation>
    <scope>NUCLEOTIDE SEQUENCE [LARGE SCALE GENOMIC DNA]</scope>
    <source>
        <strain evidence="3">DSM 44399</strain>
    </source>
</reference>
<dbReference type="InterPro" id="IPR014748">
    <property type="entry name" value="Enoyl-CoA_hydra_C"/>
</dbReference>
<dbReference type="SUPFAM" id="SSF52096">
    <property type="entry name" value="ClpP/crotonase"/>
    <property type="match status" value="1"/>
</dbReference>
<dbReference type="PANTHER" id="PTHR43459:SF1">
    <property type="entry name" value="EG:BACN32G11.4 PROTEIN"/>
    <property type="match status" value="1"/>
</dbReference>
<dbReference type="Pfam" id="PF00378">
    <property type="entry name" value="ECH_1"/>
    <property type="match status" value="1"/>
</dbReference>
<protein>
    <submittedName>
        <fullName evidence="2">Enoyl-CoA hydratase-related protein</fullName>
    </submittedName>
</protein>
<dbReference type="InterPro" id="IPR029045">
    <property type="entry name" value="ClpP/crotonase-like_dom_sf"/>
</dbReference>
<keyword evidence="3" id="KW-1185">Reference proteome</keyword>
<dbReference type="PANTHER" id="PTHR43459">
    <property type="entry name" value="ENOYL-COA HYDRATASE"/>
    <property type="match status" value="1"/>
</dbReference>
<sequence length="262" mass="27041">MADVLLTDRTDGVVTLTMNRPESLNSLSVELKDALVSTLGDIAADLSVRAVVLTGSGRGFCVGQDLAEHIRLLQAEDPAPLSTVREHYNPIALALTQMPKPVIAAVNGTAAGAGASFSFACDLRIVSRDAKFLLAFANVGLGLDSGVSWTLPRLIGSARAVELAMLAQPITAQVAAEYGLTTQVVEAAQVLPVAQELAARLAAGPTAAYAAIKQAIHFSAAHGLAESLENEAVQQAAAGATADHRTAVAAFVAKEKPVFVGH</sequence>
<dbReference type="Gene3D" id="3.90.226.10">
    <property type="entry name" value="2-enoyl-CoA Hydratase, Chain A, domain 1"/>
    <property type="match status" value="1"/>
</dbReference>
<comment type="caution">
    <text evidence="2">The sequence shown here is derived from an EMBL/GenBank/DDBJ whole genome shotgun (WGS) entry which is preliminary data.</text>
</comment>
<dbReference type="InterPro" id="IPR001753">
    <property type="entry name" value="Enoyl-CoA_hydra/iso"/>
</dbReference>
<gene>
    <name evidence="2" type="ORF">RM423_10260</name>
</gene>
<evidence type="ECO:0000313" key="2">
    <source>
        <dbReference type="EMBL" id="MDT0261778.1"/>
    </source>
</evidence>
<dbReference type="Gene3D" id="1.10.12.10">
    <property type="entry name" value="Lyase 2-enoyl-coa Hydratase, Chain A, domain 2"/>
    <property type="match status" value="1"/>
</dbReference>
<accession>A0ABU2JAM2</accession>
<evidence type="ECO:0000256" key="1">
    <source>
        <dbReference type="ARBA" id="ARBA00005254"/>
    </source>
</evidence>
<comment type="similarity">
    <text evidence="1">Belongs to the enoyl-CoA hydratase/isomerase family.</text>
</comment>
<organism evidence="2 3">
    <name type="scientific">Jatrophihabitans lederbergiae</name>
    <dbReference type="NCBI Taxonomy" id="3075547"/>
    <lineage>
        <taxon>Bacteria</taxon>
        <taxon>Bacillati</taxon>
        <taxon>Actinomycetota</taxon>
        <taxon>Actinomycetes</taxon>
        <taxon>Jatrophihabitantales</taxon>
        <taxon>Jatrophihabitantaceae</taxon>
        <taxon>Jatrophihabitans</taxon>
    </lineage>
</organism>
<name>A0ABU2JAM2_9ACTN</name>